<sequence>MSFLKSFQTNSVYSSYPFDHWELTEPLTNQQIKEICEAKVPEVKIDFDGTRAVDGGAGAYRAGDPTGGKAGKIREFVTKDNYKNYPHLKKFIDELCKLETAKYIGSKIKKDLSKAYVRVEIIADRVGFWLKPHCDIKEKLMSCLLFANPDNYESEELGTDFYDKNLKLVKTVPYKNNYG</sequence>
<dbReference type="Proteomes" id="UP000747791">
    <property type="component" value="Unassembled WGS sequence"/>
</dbReference>
<comment type="caution">
    <text evidence="1">The sequence shown here is derived from an EMBL/GenBank/DDBJ whole genome shotgun (WGS) entry which is preliminary data.</text>
</comment>
<proteinExistence type="predicted"/>
<accession>A0A966HNB8</accession>
<reference evidence="1" key="1">
    <citation type="submission" date="2018-10" db="EMBL/GenBank/DDBJ databases">
        <title>Iterative Subtractive Binning of Freshwater Chronoseries Metagenomes Recovers Nearly Complete Genomes from over Four Hundred Novel Species.</title>
        <authorList>
            <person name="Rodriguez-R L.M."/>
            <person name="Tsementzi D."/>
            <person name="Luo C."/>
            <person name="Konstantinidis K.T."/>
        </authorList>
    </citation>
    <scope>NUCLEOTIDE SEQUENCE</scope>
    <source>
        <strain evidence="1">WB8_2A_004</strain>
    </source>
</reference>
<name>A0A966HNB8_9PROT</name>
<evidence type="ECO:0000313" key="2">
    <source>
        <dbReference type="Proteomes" id="UP000747791"/>
    </source>
</evidence>
<protein>
    <submittedName>
        <fullName evidence="1">Uncharacterized protein</fullName>
    </submittedName>
</protein>
<organism evidence="1 2">
    <name type="scientific">Candidatus Fonsibacter lacus</name>
    <dbReference type="NCBI Taxonomy" id="2576439"/>
    <lineage>
        <taxon>Bacteria</taxon>
        <taxon>Pseudomonadati</taxon>
        <taxon>Pseudomonadota</taxon>
        <taxon>Alphaproteobacteria</taxon>
        <taxon>Candidatus Pelagibacterales</taxon>
        <taxon>Candidatus Pelagibacterales incertae sedis</taxon>
        <taxon>Candidatus Fonsibacter</taxon>
    </lineage>
</organism>
<gene>
    <name evidence="1" type="ORF">EBX74_00545</name>
</gene>
<feature type="non-terminal residue" evidence="1">
    <location>
        <position position="179"/>
    </location>
</feature>
<dbReference type="AlphaFoldDB" id="A0A966HNB8"/>
<evidence type="ECO:0000313" key="1">
    <source>
        <dbReference type="EMBL" id="NCU52793.1"/>
    </source>
</evidence>
<dbReference type="EMBL" id="RGOB01000006">
    <property type="protein sequence ID" value="NCU52793.1"/>
    <property type="molecule type" value="Genomic_DNA"/>
</dbReference>